<dbReference type="InterPro" id="IPR012349">
    <property type="entry name" value="Split_barrel_FMN-bd"/>
</dbReference>
<dbReference type="STRING" id="1123269.NX02_11020"/>
<dbReference type="HOGENOM" id="CLU_091428_2_0_5"/>
<dbReference type="Proteomes" id="UP000018851">
    <property type="component" value="Chromosome"/>
</dbReference>
<name>W0A9Z4_9SPHN</name>
<dbReference type="Pfam" id="PF16242">
    <property type="entry name" value="Pyrid_ox_like"/>
    <property type="match status" value="1"/>
</dbReference>
<dbReference type="PANTHER" id="PTHR34818:SF1">
    <property type="entry name" value="PROTEIN BLI-3"/>
    <property type="match status" value="1"/>
</dbReference>
<dbReference type="eggNOG" id="COG3871">
    <property type="taxonomic scope" value="Bacteria"/>
</dbReference>
<feature type="domain" description="General stress protein FMN-binding split barrel" evidence="1">
    <location>
        <begin position="9"/>
        <end position="136"/>
    </location>
</feature>
<organism evidence="2 3">
    <name type="scientific">Sphingomonas sanxanigenens DSM 19645 = NX02</name>
    <dbReference type="NCBI Taxonomy" id="1123269"/>
    <lineage>
        <taxon>Bacteria</taxon>
        <taxon>Pseudomonadati</taxon>
        <taxon>Pseudomonadota</taxon>
        <taxon>Alphaproteobacteria</taxon>
        <taxon>Sphingomonadales</taxon>
        <taxon>Sphingomonadaceae</taxon>
        <taxon>Sphingomonas</taxon>
    </lineage>
</organism>
<dbReference type="InterPro" id="IPR038725">
    <property type="entry name" value="YdaG_split_barrel_FMN-bd"/>
</dbReference>
<keyword evidence="3" id="KW-1185">Reference proteome</keyword>
<protein>
    <recommendedName>
        <fullName evidence="1">General stress protein FMN-binding split barrel domain-containing protein</fullName>
    </recommendedName>
</protein>
<gene>
    <name evidence="2" type="ORF">NX02_11020</name>
</gene>
<dbReference type="EMBL" id="CP006644">
    <property type="protein sequence ID" value="AHE53916.1"/>
    <property type="molecule type" value="Genomic_DNA"/>
</dbReference>
<sequence length="164" mass="18326">MPAPQELEAKFWKALKSDRTMMLGLDGVADGHAQPMTGLTDGDGTHGPIWFFTTRDNGLVRAMRESHRAIAHFTAKGHDLFATVHGDLRIEPDRAMVDRLWNPFVAAWFEGGKDDPLLQLIRLDAEHAQIWLDEKSLFAGAKMLMGLGDPKQDYRDKVADVTLS</sequence>
<dbReference type="PANTHER" id="PTHR34818">
    <property type="entry name" value="PROTEIN BLI-3"/>
    <property type="match status" value="1"/>
</dbReference>
<dbReference type="OrthoDB" id="1432662at2"/>
<evidence type="ECO:0000259" key="1">
    <source>
        <dbReference type="Pfam" id="PF16242"/>
    </source>
</evidence>
<evidence type="ECO:0000313" key="3">
    <source>
        <dbReference type="Proteomes" id="UP000018851"/>
    </source>
</evidence>
<dbReference type="Gene3D" id="2.30.110.10">
    <property type="entry name" value="Electron Transport, Fmn-binding Protein, Chain A"/>
    <property type="match status" value="1"/>
</dbReference>
<dbReference type="SUPFAM" id="SSF50475">
    <property type="entry name" value="FMN-binding split barrel"/>
    <property type="match status" value="1"/>
</dbReference>
<dbReference type="RefSeq" id="WP_025292143.1">
    <property type="nucleotide sequence ID" value="NZ_CP006644.1"/>
</dbReference>
<proteinExistence type="predicted"/>
<dbReference type="AlphaFoldDB" id="W0A9Z4"/>
<dbReference type="InterPro" id="IPR052917">
    <property type="entry name" value="Stress-Dev_Protein"/>
</dbReference>
<dbReference type="KEGG" id="ssan:NX02_11020"/>
<reference evidence="2 3" key="1">
    <citation type="submission" date="2013-07" db="EMBL/GenBank/DDBJ databases">
        <title>Completed genome of Sphingomonas sanxanigenens NX02.</title>
        <authorList>
            <person name="Ma T."/>
            <person name="Huang H."/>
            <person name="Wu M."/>
            <person name="Li X."/>
            <person name="Li G."/>
        </authorList>
    </citation>
    <scope>NUCLEOTIDE SEQUENCE [LARGE SCALE GENOMIC DNA]</scope>
    <source>
        <strain evidence="2 3">NX02</strain>
    </source>
</reference>
<dbReference type="PATRIC" id="fig|1123269.5.peg.2142"/>
<evidence type="ECO:0000313" key="2">
    <source>
        <dbReference type="EMBL" id="AHE53916.1"/>
    </source>
</evidence>
<accession>W0A9Z4</accession>